<dbReference type="Pfam" id="PF02826">
    <property type="entry name" value="2-Hacid_dh_C"/>
    <property type="match status" value="1"/>
</dbReference>
<evidence type="ECO:0000313" key="8">
    <source>
        <dbReference type="Proteomes" id="UP000526233"/>
    </source>
</evidence>
<dbReference type="InterPro" id="IPR050223">
    <property type="entry name" value="D-isomer_2-hydroxyacid_DH"/>
</dbReference>
<dbReference type="Proteomes" id="UP000526233">
    <property type="component" value="Unassembled WGS sequence"/>
</dbReference>
<protein>
    <submittedName>
        <fullName evidence="7">2-hydroxyacid dehydrogenase</fullName>
    </submittedName>
</protein>
<dbReference type="Pfam" id="PF00389">
    <property type="entry name" value="2-Hacid_dh"/>
    <property type="match status" value="1"/>
</dbReference>
<evidence type="ECO:0000256" key="4">
    <source>
        <dbReference type="RuleBase" id="RU003719"/>
    </source>
</evidence>
<name>A0A7Y3WZD6_9HYPH</name>
<evidence type="ECO:0000256" key="1">
    <source>
        <dbReference type="ARBA" id="ARBA00022857"/>
    </source>
</evidence>
<comment type="caution">
    <text evidence="7">The sequence shown here is derived from an EMBL/GenBank/DDBJ whole genome shotgun (WGS) entry which is preliminary data.</text>
</comment>
<dbReference type="InterPro" id="IPR029752">
    <property type="entry name" value="D-isomer_DH_CS1"/>
</dbReference>
<dbReference type="InterPro" id="IPR036291">
    <property type="entry name" value="NAD(P)-bd_dom_sf"/>
</dbReference>
<organism evidence="7 8">
    <name type="scientific">Brucella pseudogrignonensis</name>
    <dbReference type="NCBI Taxonomy" id="419475"/>
    <lineage>
        <taxon>Bacteria</taxon>
        <taxon>Pseudomonadati</taxon>
        <taxon>Pseudomonadota</taxon>
        <taxon>Alphaproteobacteria</taxon>
        <taxon>Hyphomicrobiales</taxon>
        <taxon>Brucellaceae</taxon>
        <taxon>Brucella/Ochrobactrum group</taxon>
        <taxon>Brucella</taxon>
    </lineage>
</organism>
<dbReference type="FunFam" id="3.40.50.720:FF:000213">
    <property type="entry name" value="Putative 2-hydroxyacid dehydrogenase"/>
    <property type="match status" value="1"/>
</dbReference>
<dbReference type="InterPro" id="IPR006139">
    <property type="entry name" value="D-isomer_2_OHA_DH_cat_dom"/>
</dbReference>
<dbReference type="PROSITE" id="PS00065">
    <property type="entry name" value="D_2_HYDROXYACID_DH_1"/>
    <property type="match status" value="1"/>
</dbReference>
<dbReference type="CDD" id="cd12156">
    <property type="entry name" value="HPPR"/>
    <property type="match status" value="1"/>
</dbReference>
<dbReference type="GO" id="GO:0016618">
    <property type="term" value="F:hydroxypyruvate reductase [NAD(P)H] activity"/>
    <property type="evidence" value="ECO:0007669"/>
    <property type="project" value="TreeGrafter"/>
</dbReference>
<keyword evidence="1" id="KW-0521">NADP</keyword>
<dbReference type="SUPFAM" id="SSF51735">
    <property type="entry name" value="NAD(P)-binding Rossmann-fold domains"/>
    <property type="match status" value="1"/>
</dbReference>
<evidence type="ECO:0000313" key="7">
    <source>
        <dbReference type="EMBL" id="NNV23143.1"/>
    </source>
</evidence>
<dbReference type="PANTHER" id="PTHR10996">
    <property type="entry name" value="2-HYDROXYACID DEHYDROGENASE-RELATED"/>
    <property type="match status" value="1"/>
</dbReference>
<keyword evidence="3" id="KW-0520">NAD</keyword>
<dbReference type="RefSeq" id="WP_171380342.1">
    <property type="nucleotide sequence ID" value="NZ_JBLZNN010000005.1"/>
</dbReference>
<comment type="similarity">
    <text evidence="4">Belongs to the D-isomer specific 2-hydroxyacid dehydrogenase family.</text>
</comment>
<evidence type="ECO:0000259" key="6">
    <source>
        <dbReference type="Pfam" id="PF02826"/>
    </source>
</evidence>
<proteinExistence type="inferred from homology"/>
<gene>
    <name evidence="7" type="ORF">EHE22_22330</name>
</gene>
<evidence type="ECO:0000256" key="2">
    <source>
        <dbReference type="ARBA" id="ARBA00023002"/>
    </source>
</evidence>
<dbReference type="EMBL" id="PKQI01000004">
    <property type="protein sequence ID" value="NNV23143.1"/>
    <property type="molecule type" value="Genomic_DNA"/>
</dbReference>
<dbReference type="GO" id="GO:0030267">
    <property type="term" value="F:glyoxylate reductase (NADPH) activity"/>
    <property type="evidence" value="ECO:0007669"/>
    <property type="project" value="TreeGrafter"/>
</dbReference>
<evidence type="ECO:0000259" key="5">
    <source>
        <dbReference type="Pfam" id="PF00389"/>
    </source>
</evidence>
<keyword evidence="2 4" id="KW-0560">Oxidoreductase</keyword>
<dbReference type="SUPFAM" id="SSF52283">
    <property type="entry name" value="Formate/glycerate dehydrogenase catalytic domain-like"/>
    <property type="match status" value="1"/>
</dbReference>
<feature type="domain" description="D-isomer specific 2-hydroxyacid dehydrogenase catalytic" evidence="5">
    <location>
        <begin position="52"/>
        <end position="331"/>
    </location>
</feature>
<dbReference type="PANTHER" id="PTHR10996:SF178">
    <property type="entry name" value="2-HYDROXYACID DEHYDROGENASE YGL185C-RELATED"/>
    <property type="match status" value="1"/>
</dbReference>
<sequence>MPDAGCDKTPNSAKVAKLVKPTLLLACDFSDRFKDILSENYKISSPAAVRQIEVAAIRFDGVEALVTKGGIKQNQQIIDASPDLGMVAFFGTGFEGIDLAAASARDLVVTHSPGANASSVADFAMAQILASTRQILAADRFVRDGKWVSNALVSMPAVAGVKGAKLGIFGLGAIGCKVAQRAAIFEMDIGYFSRARKKEQPYRYLPSLEQLADWADILLVAARADCNNRHIIGSDIISRLGTSGYIVNIARGSLIDSAALAKALEQEAIAGAALDVFENEPHVSERLLNAPNLILSPHIAYATVEAREAQEDMVLANLKAYFAGAAVPNPVIKV</sequence>
<dbReference type="GO" id="GO:0005829">
    <property type="term" value="C:cytosol"/>
    <property type="evidence" value="ECO:0007669"/>
    <property type="project" value="TreeGrafter"/>
</dbReference>
<dbReference type="InterPro" id="IPR006140">
    <property type="entry name" value="D-isomer_DH_NAD-bd"/>
</dbReference>
<feature type="domain" description="D-isomer specific 2-hydroxyacid dehydrogenase NAD-binding" evidence="6">
    <location>
        <begin position="125"/>
        <end position="300"/>
    </location>
</feature>
<reference evidence="7 8" key="1">
    <citation type="submission" date="2018-11" db="EMBL/GenBank/DDBJ databases">
        <title>Genome sequencing and analysis.</title>
        <authorList>
            <person name="Huang Y.-T."/>
        </authorList>
    </citation>
    <scope>NUCLEOTIDE SEQUENCE [LARGE SCALE GENOMIC DNA]</scope>
    <source>
        <strain evidence="7 8">SHIN</strain>
    </source>
</reference>
<evidence type="ECO:0000256" key="3">
    <source>
        <dbReference type="ARBA" id="ARBA00023027"/>
    </source>
</evidence>
<dbReference type="GO" id="GO:0051287">
    <property type="term" value="F:NAD binding"/>
    <property type="evidence" value="ECO:0007669"/>
    <property type="project" value="InterPro"/>
</dbReference>
<dbReference type="AlphaFoldDB" id="A0A7Y3WZD6"/>
<dbReference type="Gene3D" id="3.40.50.720">
    <property type="entry name" value="NAD(P)-binding Rossmann-like Domain"/>
    <property type="match status" value="2"/>
</dbReference>
<accession>A0A7Y3WZD6</accession>